<evidence type="ECO:0000256" key="4">
    <source>
        <dbReference type="ARBA" id="ARBA00016218"/>
    </source>
</evidence>
<keyword evidence="15" id="KW-1185">Reference proteome</keyword>
<evidence type="ECO:0000256" key="8">
    <source>
        <dbReference type="ARBA" id="ARBA00022840"/>
    </source>
</evidence>
<dbReference type="GO" id="GO:0046654">
    <property type="term" value="P:tetrahydrofolate biosynthetic process"/>
    <property type="evidence" value="ECO:0007669"/>
    <property type="project" value="UniProtKB-UniPathway"/>
</dbReference>
<dbReference type="NCBIfam" id="TIGR01498">
    <property type="entry name" value="folK"/>
    <property type="match status" value="1"/>
</dbReference>
<name>M2U502_9SPHN</name>
<evidence type="ECO:0000256" key="11">
    <source>
        <dbReference type="ARBA" id="ARBA00029766"/>
    </source>
</evidence>
<evidence type="ECO:0000259" key="13">
    <source>
        <dbReference type="PROSITE" id="PS00794"/>
    </source>
</evidence>
<comment type="function">
    <text evidence="10">Catalyzes the transfer of pyrophosphate from adenosine triphosphate (ATP) to 6-hydroxymethyl-7,8-dihydropterin, an enzymatic step in folate biosynthesis pathway.</text>
</comment>
<dbReference type="PANTHER" id="PTHR43071:SF1">
    <property type="entry name" value="2-AMINO-4-HYDROXY-6-HYDROXYMETHYLDIHYDROPTERIDINE PYROPHOSPHOKINASE"/>
    <property type="match status" value="1"/>
</dbReference>
<evidence type="ECO:0000256" key="1">
    <source>
        <dbReference type="ARBA" id="ARBA00005051"/>
    </source>
</evidence>
<keyword evidence="8" id="KW-0067">ATP-binding</keyword>
<dbReference type="GO" id="GO:0016301">
    <property type="term" value="F:kinase activity"/>
    <property type="evidence" value="ECO:0007669"/>
    <property type="project" value="UniProtKB-KW"/>
</dbReference>
<dbReference type="PATRIC" id="fig|1234595.3.peg.1713"/>
<dbReference type="CDD" id="cd00483">
    <property type="entry name" value="HPPK"/>
    <property type="match status" value="1"/>
</dbReference>
<dbReference type="InterPro" id="IPR035907">
    <property type="entry name" value="Hppk_sf"/>
</dbReference>
<organism evidence="14 15">
    <name type="scientific">Pacificimonas flava</name>
    <dbReference type="NCBI Taxonomy" id="1234595"/>
    <lineage>
        <taxon>Bacteria</taxon>
        <taxon>Pseudomonadati</taxon>
        <taxon>Pseudomonadota</taxon>
        <taxon>Alphaproteobacteria</taxon>
        <taxon>Sphingomonadales</taxon>
        <taxon>Sphingosinicellaceae</taxon>
        <taxon>Pacificimonas</taxon>
    </lineage>
</organism>
<evidence type="ECO:0000256" key="12">
    <source>
        <dbReference type="ARBA" id="ARBA00033413"/>
    </source>
</evidence>
<gene>
    <name evidence="14" type="ORF">C725_1710</name>
</gene>
<accession>M2U502</accession>
<dbReference type="GO" id="GO:0003848">
    <property type="term" value="F:2-amino-4-hydroxy-6-hydroxymethyldihydropteridine diphosphokinase activity"/>
    <property type="evidence" value="ECO:0007669"/>
    <property type="project" value="UniProtKB-EC"/>
</dbReference>
<sequence length="209" mass="22344">MRPAMGMADGAAPAKTRAMTILIALGSNRAHSRHGSPPAILDAALAALADRGVGIVARSRIHGTKPLGPGGRNYANMVAVVETRLPPHALLDALHRVETEFGRRRQRRWGPRVLDLDLLAYGVEVRPDPFIWRAAARAAADGGGAFVPRGLVLPHPQMHRRPFVLAPALEVAPDWQHPVFGLTVRQMAARLKIRTPGSKPAVDPGAAPA</sequence>
<keyword evidence="9" id="KW-0289">Folate biosynthesis</keyword>
<dbReference type="EC" id="2.7.6.3" evidence="3"/>
<evidence type="ECO:0000256" key="9">
    <source>
        <dbReference type="ARBA" id="ARBA00022909"/>
    </source>
</evidence>
<evidence type="ECO:0000256" key="2">
    <source>
        <dbReference type="ARBA" id="ARBA00005810"/>
    </source>
</evidence>
<evidence type="ECO:0000256" key="7">
    <source>
        <dbReference type="ARBA" id="ARBA00022777"/>
    </source>
</evidence>
<proteinExistence type="inferred from homology"/>
<keyword evidence="5" id="KW-0808">Transferase</keyword>
<evidence type="ECO:0000313" key="15">
    <source>
        <dbReference type="Proteomes" id="UP000011717"/>
    </source>
</evidence>
<dbReference type="UniPathway" id="UPA00077">
    <property type="reaction ID" value="UER00155"/>
</dbReference>
<dbReference type="PROSITE" id="PS00794">
    <property type="entry name" value="HPPK"/>
    <property type="match status" value="1"/>
</dbReference>
<evidence type="ECO:0000256" key="5">
    <source>
        <dbReference type="ARBA" id="ARBA00022679"/>
    </source>
</evidence>
<dbReference type="Pfam" id="PF01288">
    <property type="entry name" value="HPPK"/>
    <property type="match status" value="1"/>
</dbReference>
<dbReference type="Gene3D" id="3.30.70.560">
    <property type="entry name" value="7,8-Dihydro-6-hydroxymethylpterin-pyrophosphokinase HPPK"/>
    <property type="match status" value="1"/>
</dbReference>
<comment type="caution">
    <text evidence="14">The sequence shown here is derived from an EMBL/GenBank/DDBJ whole genome shotgun (WGS) entry which is preliminary data.</text>
</comment>
<keyword evidence="6" id="KW-0547">Nucleotide-binding</keyword>
<dbReference type="Proteomes" id="UP000011717">
    <property type="component" value="Unassembled WGS sequence"/>
</dbReference>
<dbReference type="EMBL" id="AMRV01000004">
    <property type="protein sequence ID" value="EMD83112.1"/>
    <property type="molecule type" value="Genomic_DNA"/>
</dbReference>
<dbReference type="RefSeq" id="WP_008601856.1">
    <property type="nucleotide sequence ID" value="NZ_AMRV01000004.1"/>
</dbReference>
<protein>
    <recommendedName>
        <fullName evidence="4">2-amino-4-hydroxy-6-hydroxymethyldihydropteridine pyrophosphokinase</fullName>
        <ecNumber evidence="3">2.7.6.3</ecNumber>
    </recommendedName>
    <alternativeName>
        <fullName evidence="11">6-hydroxymethyl-7,8-dihydropterin pyrophosphokinase</fullName>
    </alternativeName>
    <alternativeName>
        <fullName evidence="12">7,8-dihydro-6-hydroxymethylpterin-pyrophosphokinase</fullName>
    </alternativeName>
</protein>
<evidence type="ECO:0000313" key="14">
    <source>
        <dbReference type="EMBL" id="EMD83112.1"/>
    </source>
</evidence>
<keyword evidence="7 14" id="KW-0418">Kinase</keyword>
<comment type="pathway">
    <text evidence="1">Cofactor biosynthesis; tetrahydrofolate biosynthesis; 2-amino-4-hydroxy-6-hydroxymethyl-7,8-dihydropteridine diphosphate from 7,8-dihydroneopterin triphosphate: step 4/4.</text>
</comment>
<evidence type="ECO:0000256" key="10">
    <source>
        <dbReference type="ARBA" id="ARBA00029409"/>
    </source>
</evidence>
<evidence type="ECO:0000256" key="3">
    <source>
        <dbReference type="ARBA" id="ARBA00013253"/>
    </source>
</evidence>
<dbReference type="GO" id="GO:0046656">
    <property type="term" value="P:folic acid biosynthetic process"/>
    <property type="evidence" value="ECO:0007669"/>
    <property type="project" value="UniProtKB-KW"/>
</dbReference>
<feature type="domain" description="7,8-dihydro-6-hydroxymethylpterin-pyrophosphokinase" evidence="13">
    <location>
        <begin position="108"/>
        <end position="119"/>
    </location>
</feature>
<comment type="similarity">
    <text evidence="2">Belongs to the HPPK family.</text>
</comment>
<dbReference type="AlphaFoldDB" id="M2U502"/>
<dbReference type="GO" id="GO:0005524">
    <property type="term" value="F:ATP binding"/>
    <property type="evidence" value="ECO:0007669"/>
    <property type="project" value="UniProtKB-KW"/>
</dbReference>
<reference evidence="14 15" key="1">
    <citation type="journal article" date="2013" name="Genome Announc.">
        <title>Draft Genome Sequence of Strain JLT2015T, Belonging to the Family Sphingomonadaceae of the Alphaproteobacteria.</title>
        <authorList>
            <person name="Tang K."/>
            <person name="Liu K."/>
            <person name="Li S."/>
            <person name="Jiao N."/>
        </authorList>
    </citation>
    <scope>NUCLEOTIDE SEQUENCE [LARGE SCALE GENOMIC DNA]</scope>
    <source>
        <strain evidence="14 15">JLT2015</strain>
    </source>
</reference>
<dbReference type="SUPFAM" id="SSF55083">
    <property type="entry name" value="6-hydroxymethyl-7,8-dihydropterin pyrophosphokinase, HPPK"/>
    <property type="match status" value="1"/>
</dbReference>
<dbReference type="PANTHER" id="PTHR43071">
    <property type="entry name" value="2-AMINO-4-HYDROXY-6-HYDROXYMETHYLDIHYDROPTERIDINE PYROPHOSPHOKINASE"/>
    <property type="match status" value="1"/>
</dbReference>
<evidence type="ECO:0000256" key="6">
    <source>
        <dbReference type="ARBA" id="ARBA00022741"/>
    </source>
</evidence>
<dbReference type="InterPro" id="IPR000550">
    <property type="entry name" value="Hppk"/>
</dbReference>